<dbReference type="PROSITE" id="PS50089">
    <property type="entry name" value="ZF_RING_2"/>
    <property type="match status" value="1"/>
</dbReference>
<dbReference type="SMART" id="SM00184">
    <property type="entry name" value="RING"/>
    <property type="match status" value="1"/>
</dbReference>
<evidence type="ECO:0000256" key="5">
    <source>
        <dbReference type="ARBA" id="ARBA00022786"/>
    </source>
</evidence>
<evidence type="ECO:0000256" key="9">
    <source>
        <dbReference type="PROSITE-ProRule" id="PRU00175"/>
    </source>
</evidence>
<sequence>MDPQDMQNPPPPPNVPTPIMSTLGDYQNRMNDLLFGNRPSYSQDNQRNSQAHDNSGQQAEQSEENNENNNNPQDPLRGYEQMRMRLDIVREGQTYIQVVNFFQNIFLFLCLFAIKLMADHILDITVLVILSIHFLQADHHVQKIASGGMPDKFLQLGYTSMHFISLCLIVYFYDIEDFSMANVFGLNIGYFISTDFTSVGLLSTAYGVIVIDLIFKLITIMPKLIIVISPDSAIGAPQKRRLLQFIEYCSQLYRCALTFGPWFRYFLYSSLRTVFYATLAVTYLGLKFQEVLQYSISVRKTLRYLFSESSFGHTPKKWEYDGQICTVCHEEMTQPIRLECNHIFCKVCIETWLDRNTTCPMCRAVVTKDMDNDWKNGATSRALRFF</sequence>
<dbReference type="InterPro" id="IPR013083">
    <property type="entry name" value="Znf_RING/FYVE/PHD"/>
</dbReference>
<feature type="region of interest" description="Disordered" evidence="10">
    <location>
        <begin position="1"/>
        <end position="77"/>
    </location>
</feature>
<organism evidence="13 14">
    <name type="scientific">Caenorhabditis angaria</name>
    <dbReference type="NCBI Taxonomy" id="860376"/>
    <lineage>
        <taxon>Eukaryota</taxon>
        <taxon>Metazoa</taxon>
        <taxon>Ecdysozoa</taxon>
        <taxon>Nematoda</taxon>
        <taxon>Chromadorea</taxon>
        <taxon>Rhabditida</taxon>
        <taxon>Rhabditina</taxon>
        <taxon>Rhabditomorpha</taxon>
        <taxon>Rhabditoidea</taxon>
        <taxon>Rhabditidae</taxon>
        <taxon>Peloderinae</taxon>
        <taxon>Caenorhabditis</taxon>
    </lineage>
</organism>
<evidence type="ECO:0000256" key="6">
    <source>
        <dbReference type="ARBA" id="ARBA00022833"/>
    </source>
</evidence>
<keyword evidence="5" id="KW-0833">Ubl conjugation pathway</keyword>
<evidence type="ECO:0000256" key="7">
    <source>
        <dbReference type="ARBA" id="ARBA00022989"/>
    </source>
</evidence>
<evidence type="ECO:0000259" key="12">
    <source>
        <dbReference type="PROSITE" id="PS50089"/>
    </source>
</evidence>
<proteinExistence type="predicted"/>
<keyword evidence="2 11" id="KW-0812">Transmembrane</keyword>
<feature type="transmembrane region" description="Helical" evidence="11">
    <location>
        <begin position="188"/>
        <end position="215"/>
    </location>
</feature>
<dbReference type="GO" id="GO:0061630">
    <property type="term" value="F:ubiquitin protein ligase activity"/>
    <property type="evidence" value="ECO:0007669"/>
    <property type="project" value="InterPro"/>
</dbReference>
<dbReference type="GO" id="GO:1904294">
    <property type="term" value="P:positive regulation of ERAD pathway"/>
    <property type="evidence" value="ECO:0007669"/>
    <property type="project" value="InterPro"/>
</dbReference>
<dbReference type="Pfam" id="PF13639">
    <property type="entry name" value="zf-RING_2"/>
    <property type="match status" value="1"/>
</dbReference>
<evidence type="ECO:0000256" key="4">
    <source>
        <dbReference type="ARBA" id="ARBA00022771"/>
    </source>
</evidence>
<keyword evidence="14" id="KW-1185">Reference proteome</keyword>
<dbReference type="EMBL" id="CANHGI010000006">
    <property type="protein sequence ID" value="CAI5456412.1"/>
    <property type="molecule type" value="Genomic_DNA"/>
</dbReference>
<feature type="domain" description="RING-type" evidence="12">
    <location>
        <begin position="325"/>
        <end position="363"/>
    </location>
</feature>
<keyword evidence="8 11" id="KW-0472">Membrane</keyword>
<evidence type="ECO:0000256" key="1">
    <source>
        <dbReference type="ARBA" id="ARBA00004141"/>
    </source>
</evidence>
<dbReference type="Gene3D" id="3.30.40.10">
    <property type="entry name" value="Zinc/RING finger domain, C3HC4 (zinc finger)"/>
    <property type="match status" value="1"/>
</dbReference>
<evidence type="ECO:0000256" key="8">
    <source>
        <dbReference type="ARBA" id="ARBA00023136"/>
    </source>
</evidence>
<dbReference type="InterPro" id="IPR044235">
    <property type="entry name" value="RNFT1/2"/>
</dbReference>
<comment type="subcellular location">
    <subcellularLocation>
        <location evidence="1">Membrane</location>
        <topology evidence="1">Multi-pass membrane protein</topology>
    </subcellularLocation>
</comment>
<dbReference type="PANTHER" id="PTHR15860:SF0">
    <property type="entry name" value="LP20373P"/>
    <property type="match status" value="1"/>
</dbReference>
<dbReference type="InterPro" id="IPR017907">
    <property type="entry name" value="Znf_RING_CS"/>
</dbReference>
<keyword evidence="3" id="KW-0479">Metal-binding</keyword>
<feature type="compositionally biased region" description="Polar residues" evidence="10">
    <location>
        <begin position="39"/>
        <end position="60"/>
    </location>
</feature>
<keyword evidence="7 11" id="KW-1133">Transmembrane helix</keyword>
<dbReference type="InterPro" id="IPR001841">
    <property type="entry name" value="Znf_RING"/>
</dbReference>
<evidence type="ECO:0000313" key="13">
    <source>
        <dbReference type="EMBL" id="CAI5456412.1"/>
    </source>
</evidence>
<keyword evidence="4 9" id="KW-0863">Zinc-finger</keyword>
<dbReference type="PANTHER" id="PTHR15860">
    <property type="entry name" value="UNCHARACTERIZED RING FINGER-CONTAINING PROTEIN"/>
    <property type="match status" value="1"/>
</dbReference>
<evidence type="ECO:0000256" key="10">
    <source>
        <dbReference type="SAM" id="MobiDB-lite"/>
    </source>
</evidence>
<feature type="transmembrane region" description="Helical" evidence="11">
    <location>
        <begin position="153"/>
        <end position="173"/>
    </location>
</feature>
<dbReference type="GO" id="GO:0016020">
    <property type="term" value="C:membrane"/>
    <property type="evidence" value="ECO:0007669"/>
    <property type="project" value="UniProtKB-SubCell"/>
</dbReference>
<name>A0A9P1J483_9PELO</name>
<keyword evidence="6" id="KW-0862">Zinc</keyword>
<evidence type="ECO:0000313" key="14">
    <source>
        <dbReference type="Proteomes" id="UP001152747"/>
    </source>
</evidence>
<evidence type="ECO:0000256" key="2">
    <source>
        <dbReference type="ARBA" id="ARBA00022692"/>
    </source>
</evidence>
<dbReference type="GO" id="GO:0008270">
    <property type="term" value="F:zinc ion binding"/>
    <property type="evidence" value="ECO:0007669"/>
    <property type="project" value="UniProtKB-KW"/>
</dbReference>
<comment type="caution">
    <text evidence="13">The sequence shown here is derived from an EMBL/GenBank/DDBJ whole genome shotgun (WGS) entry which is preliminary data.</text>
</comment>
<dbReference type="AlphaFoldDB" id="A0A9P1J483"/>
<dbReference type="SUPFAM" id="SSF57850">
    <property type="entry name" value="RING/U-box"/>
    <property type="match status" value="1"/>
</dbReference>
<dbReference type="OrthoDB" id="9049620at2759"/>
<dbReference type="Proteomes" id="UP001152747">
    <property type="component" value="Unassembled WGS sequence"/>
</dbReference>
<accession>A0A9P1J483</accession>
<evidence type="ECO:0000256" key="3">
    <source>
        <dbReference type="ARBA" id="ARBA00022723"/>
    </source>
</evidence>
<reference evidence="13" key="1">
    <citation type="submission" date="2022-11" db="EMBL/GenBank/DDBJ databases">
        <authorList>
            <person name="Kikuchi T."/>
        </authorList>
    </citation>
    <scope>NUCLEOTIDE SEQUENCE</scope>
    <source>
        <strain evidence="13">PS1010</strain>
    </source>
</reference>
<evidence type="ECO:0000256" key="11">
    <source>
        <dbReference type="SAM" id="Phobius"/>
    </source>
</evidence>
<dbReference type="PROSITE" id="PS00518">
    <property type="entry name" value="ZF_RING_1"/>
    <property type="match status" value="1"/>
</dbReference>
<gene>
    <name evidence="13" type="ORF">CAMP_LOCUS19049</name>
</gene>
<feature type="transmembrane region" description="Helical" evidence="11">
    <location>
        <begin position="120"/>
        <end position="141"/>
    </location>
</feature>
<protein>
    <recommendedName>
        <fullName evidence="12">RING-type domain-containing protein</fullName>
    </recommendedName>
</protein>